<name>A0AAF1ANC4_DAUCS</name>
<dbReference type="InterPro" id="IPR003676">
    <property type="entry name" value="SAUR_fam"/>
</dbReference>
<dbReference type="GO" id="GO:0009733">
    <property type="term" value="P:response to auxin"/>
    <property type="evidence" value="ECO:0007669"/>
    <property type="project" value="InterPro"/>
</dbReference>
<reference evidence="2" key="2">
    <citation type="submission" date="2022-03" db="EMBL/GenBank/DDBJ databases">
        <title>Draft title - Genomic analysis of global carrot germplasm unveils the trajectory of domestication and the origin of high carotenoid orange carrot.</title>
        <authorList>
            <person name="Iorizzo M."/>
            <person name="Ellison S."/>
            <person name="Senalik D."/>
            <person name="Macko-Podgorni A."/>
            <person name="Grzebelus D."/>
            <person name="Bostan H."/>
            <person name="Rolling W."/>
            <person name="Curaba J."/>
            <person name="Simon P."/>
        </authorList>
    </citation>
    <scope>NUCLEOTIDE SEQUENCE</scope>
    <source>
        <tissue evidence="2">Leaf</tissue>
    </source>
</reference>
<proteinExistence type="inferred from homology"/>
<dbReference type="AlphaFoldDB" id="A0AAF1ANC4"/>
<dbReference type="PANTHER" id="PTHR31929">
    <property type="entry name" value="SAUR-LIKE AUXIN-RESPONSIVE PROTEIN FAMILY-RELATED"/>
    <property type="match status" value="1"/>
</dbReference>
<sequence>MRRGDSFSYFFNNSFIRIMGIRMPHIPHVKKIFQGSSFAATAVSDVPKGSEEEFGFDHPDGGLTIPCREDVFTDLASTSRR</sequence>
<dbReference type="Proteomes" id="UP000077755">
    <property type="component" value="Chromosome 2"/>
</dbReference>
<comment type="similarity">
    <text evidence="1">Belongs to the ARG7 family.</text>
</comment>
<protein>
    <recommendedName>
        <fullName evidence="4">Auxin-responsive protein</fullName>
    </recommendedName>
</protein>
<organism evidence="2 3">
    <name type="scientific">Daucus carota subsp. sativus</name>
    <name type="common">Carrot</name>
    <dbReference type="NCBI Taxonomy" id="79200"/>
    <lineage>
        <taxon>Eukaryota</taxon>
        <taxon>Viridiplantae</taxon>
        <taxon>Streptophyta</taxon>
        <taxon>Embryophyta</taxon>
        <taxon>Tracheophyta</taxon>
        <taxon>Spermatophyta</taxon>
        <taxon>Magnoliopsida</taxon>
        <taxon>eudicotyledons</taxon>
        <taxon>Gunneridae</taxon>
        <taxon>Pentapetalae</taxon>
        <taxon>asterids</taxon>
        <taxon>campanulids</taxon>
        <taxon>Apiales</taxon>
        <taxon>Apiaceae</taxon>
        <taxon>Apioideae</taxon>
        <taxon>Scandiceae</taxon>
        <taxon>Daucinae</taxon>
        <taxon>Daucus</taxon>
        <taxon>Daucus sect. Daucus</taxon>
    </lineage>
</organism>
<keyword evidence="3" id="KW-1185">Reference proteome</keyword>
<dbReference type="EMBL" id="CP093344">
    <property type="protein sequence ID" value="WOG86882.1"/>
    <property type="molecule type" value="Genomic_DNA"/>
</dbReference>
<evidence type="ECO:0000313" key="3">
    <source>
        <dbReference type="Proteomes" id="UP000077755"/>
    </source>
</evidence>
<evidence type="ECO:0000256" key="1">
    <source>
        <dbReference type="ARBA" id="ARBA00006974"/>
    </source>
</evidence>
<evidence type="ECO:0008006" key="4">
    <source>
        <dbReference type="Google" id="ProtNLM"/>
    </source>
</evidence>
<accession>A0AAF1ANC4</accession>
<reference evidence="2" key="1">
    <citation type="journal article" date="2016" name="Nat. Genet.">
        <title>A high-quality carrot genome assembly provides new insights into carotenoid accumulation and asterid genome evolution.</title>
        <authorList>
            <person name="Iorizzo M."/>
            <person name="Ellison S."/>
            <person name="Senalik D."/>
            <person name="Zeng P."/>
            <person name="Satapoomin P."/>
            <person name="Huang J."/>
            <person name="Bowman M."/>
            <person name="Iovene M."/>
            <person name="Sanseverino W."/>
            <person name="Cavagnaro P."/>
            <person name="Yildiz M."/>
            <person name="Macko-Podgorni A."/>
            <person name="Moranska E."/>
            <person name="Grzebelus E."/>
            <person name="Grzebelus D."/>
            <person name="Ashrafi H."/>
            <person name="Zheng Z."/>
            <person name="Cheng S."/>
            <person name="Spooner D."/>
            <person name="Van Deynze A."/>
            <person name="Simon P."/>
        </authorList>
    </citation>
    <scope>NUCLEOTIDE SEQUENCE</scope>
    <source>
        <tissue evidence="2">Leaf</tissue>
    </source>
</reference>
<evidence type="ECO:0000313" key="2">
    <source>
        <dbReference type="EMBL" id="WOG86882.1"/>
    </source>
</evidence>
<gene>
    <name evidence="2" type="ORF">DCAR_0206101</name>
</gene>